<keyword evidence="2" id="KW-0812">Transmembrane</keyword>
<evidence type="ECO:0000313" key="4">
    <source>
        <dbReference type="Proteomes" id="UP000006062"/>
    </source>
</evidence>
<accession>I3Y5F2</accession>
<evidence type="ECO:0000256" key="2">
    <source>
        <dbReference type="SAM" id="Phobius"/>
    </source>
</evidence>
<dbReference type="AlphaFoldDB" id="I3Y5F2"/>
<dbReference type="EMBL" id="CP003154">
    <property type="protein sequence ID" value="AFL72220.1"/>
    <property type="molecule type" value="Genomic_DNA"/>
</dbReference>
<keyword evidence="2" id="KW-0472">Membrane</keyword>
<feature type="transmembrane region" description="Helical" evidence="2">
    <location>
        <begin position="64"/>
        <end position="86"/>
    </location>
</feature>
<reference evidence="3 4" key="1">
    <citation type="submission" date="2012-06" db="EMBL/GenBank/DDBJ databases">
        <title>Complete sequence of Thiocystis violascens DSM 198.</title>
        <authorList>
            <consortium name="US DOE Joint Genome Institute"/>
            <person name="Lucas S."/>
            <person name="Han J."/>
            <person name="Lapidus A."/>
            <person name="Cheng J.-F."/>
            <person name="Goodwin L."/>
            <person name="Pitluck S."/>
            <person name="Peters L."/>
            <person name="Ovchinnikova G."/>
            <person name="Teshima H."/>
            <person name="Detter J.C."/>
            <person name="Han C."/>
            <person name="Tapia R."/>
            <person name="Land M."/>
            <person name="Hauser L."/>
            <person name="Kyrpides N."/>
            <person name="Ivanova N."/>
            <person name="Pagani I."/>
            <person name="Vogl K."/>
            <person name="Liu Z."/>
            <person name="Frigaard N.-U."/>
            <person name="Bryant D."/>
            <person name="Woyke T."/>
        </authorList>
    </citation>
    <scope>NUCLEOTIDE SEQUENCE [LARGE SCALE GENOMIC DNA]</scope>
    <source>
        <strain evidence="4">ATCC 17096 / DSM 198 / 6111</strain>
    </source>
</reference>
<proteinExistence type="predicted"/>
<dbReference type="KEGG" id="tvi:Thivi_0144"/>
<dbReference type="HOGENOM" id="CLU_2345787_0_0_6"/>
<keyword evidence="4" id="KW-1185">Reference proteome</keyword>
<organism evidence="3 4">
    <name type="scientific">Thiocystis violascens (strain ATCC 17096 / DSM 198 / 6111)</name>
    <name type="common">Chromatium violascens</name>
    <dbReference type="NCBI Taxonomy" id="765911"/>
    <lineage>
        <taxon>Bacteria</taxon>
        <taxon>Pseudomonadati</taxon>
        <taxon>Pseudomonadota</taxon>
        <taxon>Gammaproteobacteria</taxon>
        <taxon>Chromatiales</taxon>
        <taxon>Chromatiaceae</taxon>
        <taxon>Thiocystis</taxon>
    </lineage>
</organism>
<protein>
    <submittedName>
        <fullName evidence="3">Uncharacterized protein</fullName>
    </submittedName>
</protein>
<gene>
    <name evidence="3" type="ordered locus">Thivi_0144</name>
</gene>
<sequence length="97" mass="11091">MGLHDRDWYWKQVDRIDQKPPPRQAAPQRVRQPPTSFDELLRKPSSTVVRDLDESNADSVPRPVLPVLLLIGVILMIAVAGAWVIYHPDLWRGVSGW</sequence>
<name>I3Y5F2_THIV6</name>
<dbReference type="Proteomes" id="UP000006062">
    <property type="component" value="Chromosome"/>
</dbReference>
<evidence type="ECO:0000313" key="3">
    <source>
        <dbReference type="EMBL" id="AFL72220.1"/>
    </source>
</evidence>
<feature type="compositionally biased region" description="Low complexity" evidence="1">
    <location>
        <begin position="25"/>
        <end position="34"/>
    </location>
</feature>
<evidence type="ECO:0000256" key="1">
    <source>
        <dbReference type="SAM" id="MobiDB-lite"/>
    </source>
</evidence>
<feature type="region of interest" description="Disordered" evidence="1">
    <location>
        <begin position="18"/>
        <end position="38"/>
    </location>
</feature>
<keyword evidence="2" id="KW-1133">Transmembrane helix</keyword>
<dbReference type="STRING" id="765911.Thivi_0144"/>